<feature type="compositionally biased region" description="Pro residues" evidence="4">
    <location>
        <begin position="224"/>
        <end position="248"/>
    </location>
</feature>
<feature type="compositionally biased region" description="Low complexity" evidence="4">
    <location>
        <begin position="115"/>
        <end position="126"/>
    </location>
</feature>
<dbReference type="PANTHER" id="PTHR45735:SF2">
    <property type="entry name" value="CLEAVAGE STIMULATION FACTOR SUBUNIT 2"/>
    <property type="match status" value="1"/>
</dbReference>
<evidence type="ECO:0000256" key="1">
    <source>
        <dbReference type="ARBA" id="ARBA00004123"/>
    </source>
</evidence>
<sequence length="318" mass="34576">MANSGNRTVFIGNIPYGKSPKQPDFIKDKLGEVGQVLHFRLVYDKETGKPKGFGFAEYSDADQAASAVRNLNDTELQGRKLRVDYSNDPAKDDNNNNSMNRQQNNNYSAPAPLHQQSNGQQNQGQGADLPPLPEGTGLGAHLTAQDAISATVSTIPPSQLLDAMQQMQDLARADPDHATRLLNQSPQLTYAILQILVLMKLVDTTTLQSVIAQTAAAPQQQTPQGPPPPRAQIPPPQQAYNPYPPAQPPYGAVPTPPVQQHQYQPPPQAQPQAAPQPDREALLQQVLQMPQSQIDALPAGDRAQIMALRASLMQQYGR</sequence>
<feature type="region of interest" description="Disordered" evidence="4">
    <location>
        <begin position="216"/>
        <end position="280"/>
    </location>
</feature>
<dbReference type="InterPro" id="IPR026896">
    <property type="entry name" value="CSTF_C"/>
</dbReference>
<dbReference type="Gene3D" id="1.10.20.70">
    <property type="entry name" value="Transcription termination and cleavage factor, C-terminal domain"/>
    <property type="match status" value="1"/>
</dbReference>
<dbReference type="Pfam" id="PF14304">
    <property type="entry name" value="CSTF_C"/>
    <property type="match status" value="1"/>
</dbReference>
<feature type="compositionally biased region" description="Low complexity" evidence="4">
    <location>
        <begin position="95"/>
        <end position="106"/>
    </location>
</feature>
<dbReference type="GO" id="GO:0005847">
    <property type="term" value="C:mRNA cleavage and polyadenylation specificity factor complex"/>
    <property type="evidence" value="ECO:0007669"/>
    <property type="project" value="TreeGrafter"/>
</dbReference>
<organism evidence="7 9">
    <name type="scientific">Venturia inaequalis</name>
    <name type="common">Apple scab fungus</name>
    <dbReference type="NCBI Taxonomy" id="5025"/>
    <lineage>
        <taxon>Eukaryota</taxon>
        <taxon>Fungi</taxon>
        <taxon>Dikarya</taxon>
        <taxon>Ascomycota</taxon>
        <taxon>Pezizomycotina</taxon>
        <taxon>Dothideomycetes</taxon>
        <taxon>Pleosporomycetidae</taxon>
        <taxon>Venturiales</taxon>
        <taxon>Venturiaceae</taxon>
        <taxon>Venturia</taxon>
    </lineage>
</organism>
<evidence type="ECO:0000313" key="6">
    <source>
        <dbReference type="EMBL" id="KAE9964718.1"/>
    </source>
</evidence>
<dbReference type="Pfam" id="PF14327">
    <property type="entry name" value="CSTF2_hinge"/>
    <property type="match status" value="1"/>
</dbReference>
<dbReference type="GO" id="GO:0031124">
    <property type="term" value="P:mRNA 3'-end processing"/>
    <property type="evidence" value="ECO:0007669"/>
    <property type="project" value="InterPro"/>
</dbReference>
<protein>
    <recommendedName>
        <fullName evidence="5">RRM domain-containing protein</fullName>
    </recommendedName>
</protein>
<dbReference type="InterPro" id="IPR000504">
    <property type="entry name" value="RRM_dom"/>
</dbReference>
<dbReference type="GO" id="GO:0003729">
    <property type="term" value="F:mRNA binding"/>
    <property type="evidence" value="ECO:0007669"/>
    <property type="project" value="TreeGrafter"/>
</dbReference>
<dbReference type="InterPro" id="IPR038192">
    <property type="entry name" value="CSTF_C_sf"/>
</dbReference>
<reference evidence="7 9" key="1">
    <citation type="submission" date="2019-07" db="EMBL/GenBank/DDBJ databases">
        <title>Venturia inaequalis Genome Resource.</title>
        <authorList>
            <person name="Lichtner F.J."/>
        </authorList>
    </citation>
    <scope>NUCLEOTIDE SEQUENCE [LARGE SCALE GENOMIC DNA]</scope>
    <source>
        <strain evidence="6 8">120213</strain>
        <strain evidence="7 9">DMI_063113</strain>
    </source>
</reference>
<feature type="region of interest" description="Disordered" evidence="4">
    <location>
        <begin position="78"/>
        <end position="139"/>
    </location>
</feature>
<dbReference type="Gene3D" id="3.30.70.330">
    <property type="match status" value="1"/>
</dbReference>
<gene>
    <name evidence="7" type="ORF">EG327_008538</name>
    <name evidence="6" type="ORF">EG328_010266</name>
</gene>
<dbReference type="Pfam" id="PF00076">
    <property type="entry name" value="RRM_1"/>
    <property type="match status" value="1"/>
</dbReference>
<proteinExistence type="predicted"/>
<dbReference type="Gene3D" id="1.25.40.630">
    <property type="match status" value="1"/>
</dbReference>
<keyword evidence="2" id="KW-0539">Nucleus</keyword>
<keyword evidence="9" id="KW-1185">Reference proteome</keyword>
<dbReference type="PROSITE" id="PS50102">
    <property type="entry name" value="RRM"/>
    <property type="match status" value="1"/>
</dbReference>
<evidence type="ECO:0000313" key="9">
    <source>
        <dbReference type="Proteomes" id="UP000490939"/>
    </source>
</evidence>
<comment type="subcellular location">
    <subcellularLocation>
        <location evidence="1">Nucleus</location>
    </subcellularLocation>
</comment>
<evidence type="ECO:0000259" key="5">
    <source>
        <dbReference type="PROSITE" id="PS50102"/>
    </source>
</evidence>
<accession>A0A8H3UUR1</accession>
<dbReference type="InterPro" id="IPR025742">
    <property type="entry name" value="CSTF2_hinge"/>
</dbReference>
<feature type="compositionally biased region" description="Low complexity" evidence="4">
    <location>
        <begin position="249"/>
        <end position="263"/>
    </location>
</feature>
<evidence type="ECO:0000256" key="3">
    <source>
        <dbReference type="PROSITE-ProRule" id="PRU00176"/>
    </source>
</evidence>
<dbReference type="SMART" id="SM00360">
    <property type="entry name" value="RRM"/>
    <property type="match status" value="1"/>
</dbReference>
<dbReference type="InterPro" id="IPR012677">
    <property type="entry name" value="Nucleotide-bd_a/b_plait_sf"/>
</dbReference>
<dbReference type="SUPFAM" id="SSF54928">
    <property type="entry name" value="RNA-binding domain, RBD"/>
    <property type="match status" value="1"/>
</dbReference>
<dbReference type="InterPro" id="IPR035979">
    <property type="entry name" value="RBD_domain_sf"/>
</dbReference>
<dbReference type="EMBL" id="WNWS01000661">
    <property type="protein sequence ID" value="KAE9964718.1"/>
    <property type="molecule type" value="Genomic_DNA"/>
</dbReference>
<dbReference type="EMBL" id="WNWR01000537">
    <property type="protein sequence ID" value="KAE9975124.1"/>
    <property type="molecule type" value="Genomic_DNA"/>
</dbReference>
<dbReference type="Proteomes" id="UP000490939">
    <property type="component" value="Unassembled WGS sequence"/>
</dbReference>
<dbReference type="Proteomes" id="UP000447873">
    <property type="component" value="Unassembled WGS sequence"/>
</dbReference>
<feature type="domain" description="RRM" evidence="5">
    <location>
        <begin position="7"/>
        <end position="88"/>
    </location>
</feature>
<comment type="caution">
    <text evidence="7">The sequence shown here is derived from an EMBL/GenBank/DDBJ whole genome shotgun (WGS) entry which is preliminary data.</text>
</comment>
<feature type="compositionally biased region" description="Basic and acidic residues" evidence="4">
    <location>
        <begin position="78"/>
        <end position="94"/>
    </location>
</feature>
<evidence type="ECO:0000256" key="4">
    <source>
        <dbReference type="SAM" id="MobiDB-lite"/>
    </source>
</evidence>
<dbReference type="PANTHER" id="PTHR45735">
    <property type="entry name" value="CLEAVAGE STIMULATION FACTOR SUBUNIT 2"/>
    <property type="match status" value="1"/>
</dbReference>
<evidence type="ECO:0000256" key="2">
    <source>
        <dbReference type="ARBA" id="ARBA00023242"/>
    </source>
</evidence>
<evidence type="ECO:0000313" key="8">
    <source>
        <dbReference type="Proteomes" id="UP000447873"/>
    </source>
</evidence>
<keyword evidence="3" id="KW-0694">RNA-binding</keyword>
<name>A0A8H3UUR1_VENIN</name>
<evidence type="ECO:0000313" key="7">
    <source>
        <dbReference type="EMBL" id="KAE9975124.1"/>
    </source>
</evidence>
<dbReference type="AlphaFoldDB" id="A0A8H3UUR1"/>